<feature type="transmembrane region" description="Helical" evidence="1">
    <location>
        <begin position="441"/>
        <end position="458"/>
    </location>
</feature>
<dbReference type="Pfam" id="PF01970">
    <property type="entry name" value="TctA"/>
    <property type="match status" value="1"/>
</dbReference>
<feature type="transmembrane region" description="Helical" evidence="1">
    <location>
        <begin position="27"/>
        <end position="56"/>
    </location>
</feature>
<evidence type="ECO:0000259" key="2">
    <source>
        <dbReference type="Pfam" id="PF01970"/>
    </source>
</evidence>
<organism evidence="3 4">
    <name type="scientific">Halopenitus malekzadehii</name>
    <dbReference type="NCBI Taxonomy" id="1267564"/>
    <lineage>
        <taxon>Archaea</taxon>
        <taxon>Methanobacteriati</taxon>
        <taxon>Methanobacteriota</taxon>
        <taxon>Stenosarchaea group</taxon>
        <taxon>Halobacteria</taxon>
        <taxon>Halobacteriales</taxon>
        <taxon>Haloferacaceae</taxon>
        <taxon>Halopenitus</taxon>
    </lineage>
</organism>
<sequence length="499" mass="51595">MIPLQQTGELSEAIQIALNTVLDPMNLVIILLAAVLGLLLGILPGVGGPIGIALLIPITFEMEPNIAIMIMVATLGGTAFGGSVTAILLNTPGDAPNAATLLDGYPMARQGRGGEAIAASAVSSAGGALLGIGLFLITIPFIREISLAFGPPQIFWLAIIGLATIAVVTRGSVLTDLIAGAFGLMLAFHGLNSVTGTARFNWGTTYLFDGFPLIPLIIGLFAIAEIIKLTSRGSTISKAEIAKGGRMKGVRSTAKNWGLFLRSSVLGWFIGVIPGAGGTVANFLAYIQAEQSSSNSESFGKGDVRGVIASESANDAKDGGSMVPTLGLGIPGSASTAVLLGAFVIHGITPGPLLFQENLQIVFIVVFALLISNVVTSFVGILTANQFVKVTRIPITTVAPVMLAIALIGAFAVRSSLMDLGVAVGFGIFGYLMIKYGMSRVAIVIALVLGPIAEANFHRALQISRGDYAAFYNEPLSLGLIVVGIVILSYPIYTAVSNQ</sequence>
<feature type="transmembrane region" description="Helical" evidence="1">
    <location>
        <begin position="393"/>
        <end position="411"/>
    </location>
</feature>
<feature type="transmembrane region" description="Helical" evidence="1">
    <location>
        <begin position="177"/>
        <end position="194"/>
    </location>
</feature>
<feature type="transmembrane region" description="Helical" evidence="1">
    <location>
        <begin position="326"/>
        <end position="349"/>
    </location>
</feature>
<dbReference type="Proteomes" id="UP000199215">
    <property type="component" value="Unassembled WGS sequence"/>
</dbReference>
<protein>
    <submittedName>
        <fullName evidence="3">Putative tricarboxylic transport membrane protein</fullName>
    </submittedName>
</protein>
<name>A0A1H6JP05_9EURY</name>
<gene>
    <name evidence="3" type="ORF">SAMN05192561_11816</name>
</gene>
<accession>A0A1H6JP05</accession>
<feature type="transmembrane region" description="Helical" evidence="1">
    <location>
        <begin position="206"/>
        <end position="227"/>
    </location>
</feature>
<evidence type="ECO:0000313" key="4">
    <source>
        <dbReference type="Proteomes" id="UP000199215"/>
    </source>
</evidence>
<reference evidence="3 4" key="1">
    <citation type="submission" date="2016-10" db="EMBL/GenBank/DDBJ databases">
        <authorList>
            <person name="de Groot N.N."/>
        </authorList>
    </citation>
    <scope>NUCLEOTIDE SEQUENCE [LARGE SCALE GENOMIC DNA]</scope>
    <source>
        <strain evidence="3 4">IBRC-M10418</strain>
    </source>
</reference>
<evidence type="ECO:0000256" key="1">
    <source>
        <dbReference type="SAM" id="Phobius"/>
    </source>
</evidence>
<proteinExistence type="predicted"/>
<feature type="transmembrane region" description="Helical" evidence="1">
    <location>
        <begin position="361"/>
        <end position="381"/>
    </location>
</feature>
<feature type="transmembrane region" description="Helical" evidence="1">
    <location>
        <begin position="478"/>
        <end position="496"/>
    </location>
</feature>
<feature type="transmembrane region" description="Helical" evidence="1">
    <location>
        <begin position="417"/>
        <end position="434"/>
    </location>
</feature>
<dbReference type="AlphaFoldDB" id="A0A1H6JP05"/>
<evidence type="ECO:0000313" key="3">
    <source>
        <dbReference type="EMBL" id="SEH64154.1"/>
    </source>
</evidence>
<dbReference type="EMBL" id="FNWU01000018">
    <property type="protein sequence ID" value="SEH64154.1"/>
    <property type="molecule type" value="Genomic_DNA"/>
</dbReference>
<keyword evidence="1" id="KW-0472">Membrane</keyword>
<keyword evidence="4" id="KW-1185">Reference proteome</keyword>
<feature type="transmembrane region" description="Helical" evidence="1">
    <location>
        <begin position="68"/>
        <end position="89"/>
    </location>
</feature>
<dbReference type="InterPro" id="IPR002823">
    <property type="entry name" value="DUF112_TM"/>
</dbReference>
<feature type="transmembrane region" description="Helical" evidence="1">
    <location>
        <begin position="116"/>
        <end position="142"/>
    </location>
</feature>
<dbReference type="PANTHER" id="PTHR35342">
    <property type="entry name" value="TRICARBOXYLIC TRANSPORT PROTEIN"/>
    <property type="match status" value="1"/>
</dbReference>
<dbReference type="STRING" id="1267564.SAMN05192561_11816"/>
<feature type="transmembrane region" description="Helical" evidence="1">
    <location>
        <begin position="265"/>
        <end position="287"/>
    </location>
</feature>
<feature type="domain" description="DUF112" evidence="2">
    <location>
        <begin position="27"/>
        <end position="444"/>
    </location>
</feature>
<dbReference type="PANTHER" id="PTHR35342:SF5">
    <property type="entry name" value="TRICARBOXYLIC TRANSPORT PROTEIN"/>
    <property type="match status" value="1"/>
</dbReference>
<keyword evidence="1" id="KW-1133">Transmembrane helix</keyword>
<keyword evidence="1" id="KW-0812">Transmembrane</keyword>
<feature type="transmembrane region" description="Helical" evidence="1">
    <location>
        <begin position="154"/>
        <end position="171"/>
    </location>
</feature>